<evidence type="ECO:0000313" key="1">
    <source>
        <dbReference type="EMBL" id="DAF55026.1"/>
    </source>
</evidence>
<name>A0A8S5SWV4_9CAUD</name>
<accession>A0A8S5SWV4</accession>
<protein>
    <submittedName>
        <fullName evidence="1">Uncharacterized protein</fullName>
    </submittedName>
</protein>
<organism evidence="1">
    <name type="scientific">Siphoviridae sp. ctXzK3</name>
    <dbReference type="NCBI Taxonomy" id="2827889"/>
    <lineage>
        <taxon>Viruses</taxon>
        <taxon>Duplodnaviria</taxon>
        <taxon>Heunggongvirae</taxon>
        <taxon>Uroviricota</taxon>
        <taxon>Caudoviricetes</taxon>
    </lineage>
</organism>
<reference evidence="1" key="1">
    <citation type="journal article" date="2021" name="Proc. Natl. Acad. Sci. U.S.A.">
        <title>A Catalog of Tens of Thousands of Viruses from Human Metagenomes Reveals Hidden Associations with Chronic Diseases.</title>
        <authorList>
            <person name="Tisza M.J."/>
            <person name="Buck C.B."/>
        </authorList>
    </citation>
    <scope>NUCLEOTIDE SEQUENCE</scope>
    <source>
        <strain evidence="1">CtXzK3</strain>
    </source>
</reference>
<sequence>MKGTVIREDTQSVLKKPRSKWFTSASCNTESIMYKLFGTYVYWGVWDMIRKLTCYICGTSYVRNLSGNEMADEVAEKLCQFVYDLRTEYLEHETKK</sequence>
<proteinExistence type="predicted"/>
<dbReference type="EMBL" id="BK032684">
    <property type="protein sequence ID" value="DAF55026.1"/>
    <property type="molecule type" value="Genomic_DNA"/>
</dbReference>